<accession>A0A3P6SU98</accession>
<dbReference type="GO" id="GO:0016020">
    <property type="term" value="C:membrane"/>
    <property type="evidence" value="ECO:0007669"/>
    <property type="project" value="InterPro"/>
</dbReference>
<dbReference type="CDD" id="cd11304">
    <property type="entry name" value="Cadherin_repeat"/>
    <property type="match status" value="1"/>
</dbReference>
<sequence>MPLKRVAVCMNDNAPVWLYPRSPDDSRIQLGIEFPTNRIITRVRAVDADIGPNARIHYSLQEVSFVHFNHPPTCDLLRLFSLEKDRGLLRMLEDTMQGVSPQACLQPGDSVRLLLRATDSG</sequence>
<dbReference type="AlphaFoldDB" id="A0A3P6SU98"/>
<evidence type="ECO:0000313" key="1">
    <source>
        <dbReference type="EMBL" id="VDK73633.1"/>
    </source>
</evidence>
<gene>
    <name evidence="1" type="ORF">DILT_LOCUS2510</name>
</gene>
<reference evidence="1 2" key="1">
    <citation type="submission" date="2018-11" db="EMBL/GenBank/DDBJ databases">
        <authorList>
            <consortium name="Pathogen Informatics"/>
        </authorList>
    </citation>
    <scope>NUCLEOTIDE SEQUENCE [LARGE SCALE GENOMIC DNA]</scope>
</reference>
<dbReference type="SUPFAM" id="SSF49313">
    <property type="entry name" value="Cadherin-like"/>
    <property type="match status" value="1"/>
</dbReference>
<dbReference type="InterPro" id="IPR015919">
    <property type="entry name" value="Cadherin-like_sf"/>
</dbReference>
<dbReference type="GO" id="GO:0005509">
    <property type="term" value="F:calcium ion binding"/>
    <property type="evidence" value="ECO:0007669"/>
    <property type="project" value="InterPro"/>
</dbReference>
<dbReference type="EMBL" id="UYRU01042208">
    <property type="protein sequence ID" value="VDK73633.1"/>
    <property type="molecule type" value="Genomic_DNA"/>
</dbReference>
<protein>
    <submittedName>
        <fullName evidence="1">Uncharacterized protein</fullName>
    </submittedName>
</protein>
<feature type="non-terminal residue" evidence="1">
    <location>
        <position position="121"/>
    </location>
</feature>
<name>A0A3P6SU98_DIBLA</name>
<dbReference type="Gene3D" id="2.60.40.60">
    <property type="entry name" value="Cadherins"/>
    <property type="match status" value="1"/>
</dbReference>
<evidence type="ECO:0000313" key="2">
    <source>
        <dbReference type="Proteomes" id="UP000281553"/>
    </source>
</evidence>
<organism evidence="1 2">
    <name type="scientific">Dibothriocephalus latus</name>
    <name type="common">Fish tapeworm</name>
    <name type="synonym">Diphyllobothrium latum</name>
    <dbReference type="NCBI Taxonomy" id="60516"/>
    <lineage>
        <taxon>Eukaryota</taxon>
        <taxon>Metazoa</taxon>
        <taxon>Spiralia</taxon>
        <taxon>Lophotrochozoa</taxon>
        <taxon>Platyhelminthes</taxon>
        <taxon>Cestoda</taxon>
        <taxon>Eucestoda</taxon>
        <taxon>Diphyllobothriidea</taxon>
        <taxon>Diphyllobothriidae</taxon>
        <taxon>Dibothriocephalus</taxon>
    </lineage>
</organism>
<dbReference type="Proteomes" id="UP000281553">
    <property type="component" value="Unassembled WGS sequence"/>
</dbReference>
<dbReference type="OrthoDB" id="6252026at2759"/>
<keyword evidence="2" id="KW-1185">Reference proteome</keyword>
<proteinExistence type="predicted"/>